<proteinExistence type="predicted"/>
<evidence type="ECO:0000256" key="4">
    <source>
        <dbReference type="ARBA" id="ARBA00022989"/>
    </source>
</evidence>
<evidence type="ECO:0000256" key="3">
    <source>
        <dbReference type="ARBA" id="ARBA00022692"/>
    </source>
</evidence>
<keyword evidence="2" id="KW-1003">Cell membrane</keyword>
<feature type="compositionally biased region" description="Low complexity" evidence="6">
    <location>
        <begin position="352"/>
        <end position="361"/>
    </location>
</feature>
<dbReference type="InterPro" id="IPR055431">
    <property type="entry name" value="RsgI_M"/>
</dbReference>
<evidence type="ECO:0000256" key="6">
    <source>
        <dbReference type="SAM" id="MobiDB-lite"/>
    </source>
</evidence>
<keyword evidence="5 7" id="KW-0472">Membrane</keyword>
<feature type="transmembrane region" description="Helical" evidence="7">
    <location>
        <begin position="54"/>
        <end position="77"/>
    </location>
</feature>
<dbReference type="Proteomes" id="UP001319060">
    <property type="component" value="Unassembled WGS sequence"/>
</dbReference>
<comment type="subcellular location">
    <subcellularLocation>
        <location evidence="1">Cell membrane</location>
        <topology evidence="1">Single-pass membrane protein</topology>
    </subcellularLocation>
</comment>
<feature type="region of interest" description="Disordered" evidence="6">
    <location>
        <begin position="251"/>
        <end position="281"/>
    </location>
</feature>
<evidence type="ECO:0000256" key="1">
    <source>
        <dbReference type="ARBA" id="ARBA00004162"/>
    </source>
</evidence>
<protein>
    <recommendedName>
        <fullName evidence="8">RsgI N-terminal anti-sigma domain-containing protein</fullName>
    </recommendedName>
</protein>
<dbReference type="RefSeq" id="WP_188401318.1">
    <property type="nucleotide sequence ID" value="NZ_BMCE01000001.1"/>
</dbReference>
<sequence>MKKGSGIVIEVTNKKATLLMRDGTFVTVKVPAGKKPLVGNEYQASYFSQRKRSLFVLPSISLSVAALVAFLFISGLMPTSSQPAAAAYVSFDINPSLEVGVDEDMNVIEIDTFNEEAKHIIEKYNLSADDSLLFEIFADQLIKAYEAEGYMKADQSMLITTISKKSSNKETETALDQAVNTIVKKAVVQYPVAITVSETNEDTRKKAKQLGVSSGRYTAFQKAKKNGKPYTEKKIKEVKFQELKVNASSEKDIKVVPHPRQIKSSKHEIKQEIKQQQPKMNVDHKIQQNLDHKQHLNKTKEKKIVNPKKSNSIQSNKHDKYNNRDNDQPQKEKKAVPKEKKPKEFAKKRMTNNKSAKNQQQKQHKNKHKH</sequence>
<dbReference type="PROSITE" id="PS51849">
    <property type="entry name" value="RSGI_N"/>
    <property type="match status" value="1"/>
</dbReference>
<dbReference type="EMBL" id="JAFHKS010000044">
    <property type="protein sequence ID" value="MBN3547047.1"/>
    <property type="molecule type" value="Genomic_DNA"/>
</dbReference>
<dbReference type="Pfam" id="PF23750">
    <property type="entry name" value="RsgI_M"/>
    <property type="match status" value="1"/>
</dbReference>
<reference evidence="9 10" key="1">
    <citation type="submission" date="2021-01" db="EMBL/GenBank/DDBJ databases">
        <title>Genome Sequencing of Type Strains.</title>
        <authorList>
            <person name="Lemaire J.F."/>
            <person name="Inderbitzin P."/>
            <person name="Collins S.B."/>
            <person name="Wespe N."/>
            <person name="Knight-Connoni V."/>
        </authorList>
    </citation>
    <scope>NUCLEOTIDE SEQUENCE [LARGE SCALE GENOMIC DNA]</scope>
    <source>
        <strain evidence="9 10">DSM 14730</strain>
    </source>
</reference>
<keyword evidence="4 7" id="KW-1133">Transmembrane helix</keyword>
<keyword evidence="10" id="KW-1185">Reference proteome</keyword>
<keyword evidence="3 7" id="KW-0812">Transmembrane</keyword>
<feature type="domain" description="RsgI N-terminal anti-sigma" evidence="8">
    <location>
        <begin position="4"/>
        <end position="53"/>
    </location>
</feature>
<feature type="compositionally biased region" description="Basic and acidic residues" evidence="6">
    <location>
        <begin position="316"/>
        <end position="347"/>
    </location>
</feature>
<evidence type="ECO:0000256" key="2">
    <source>
        <dbReference type="ARBA" id="ARBA00022475"/>
    </source>
</evidence>
<comment type="caution">
    <text evidence="9">The sequence shown here is derived from an EMBL/GenBank/DDBJ whole genome shotgun (WGS) entry which is preliminary data.</text>
</comment>
<dbReference type="InterPro" id="IPR024449">
    <property type="entry name" value="Anti-sigma_RsgI_N"/>
</dbReference>
<evidence type="ECO:0000313" key="10">
    <source>
        <dbReference type="Proteomes" id="UP001319060"/>
    </source>
</evidence>
<evidence type="ECO:0000313" key="9">
    <source>
        <dbReference type="EMBL" id="MBN3547047.1"/>
    </source>
</evidence>
<feature type="compositionally biased region" description="Basic and acidic residues" evidence="6">
    <location>
        <begin position="295"/>
        <end position="304"/>
    </location>
</feature>
<evidence type="ECO:0000256" key="5">
    <source>
        <dbReference type="ARBA" id="ARBA00023136"/>
    </source>
</evidence>
<evidence type="ECO:0000256" key="7">
    <source>
        <dbReference type="SAM" id="Phobius"/>
    </source>
</evidence>
<organism evidence="9 10">
    <name type="scientific">Fictibacillus barbaricus</name>
    <dbReference type="NCBI Taxonomy" id="182136"/>
    <lineage>
        <taxon>Bacteria</taxon>
        <taxon>Bacillati</taxon>
        <taxon>Bacillota</taxon>
        <taxon>Bacilli</taxon>
        <taxon>Bacillales</taxon>
        <taxon>Fictibacillaceae</taxon>
        <taxon>Fictibacillus</taxon>
    </lineage>
</organism>
<feature type="region of interest" description="Disordered" evidence="6">
    <location>
        <begin position="295"/>
        <end position="370"/>
    </location>
</feature>
<dbReference type="Pfam" id="PF12791">
    <property type="entry name" value="RsgI_N"/>
    <property type="match status" value="1"/>
</dbReference>
<gene>
    <name evidence="9" type="ORF">JYA64_17195</name>
</gene>
<name>A0ABS2ZH95_9BACL</name>
<evidence type="ECO:0000259" key="8">
    <source>
        <dbReference type="PROSITE" id="PS51849"/>
    </source>
</evidence>
<accession>A0ABS2ZH95</accession>